<keyword evidence="1" id="KW-0472">Membrane</keyword>
<dbReference type="Proteomes" id="UP000075304">
    <property type="component" value="Unassembled WGS sequence"/>
</dbReference>
<dbReference type="AlphaFoldDB" id="A0A150KEP8"/>
<organism evidence="2 3">
    <name type="scientific">Heyndrickxia coagulans</name>
    <name type="common">Weizmannia coagulans</name>
    <dbReference type="NCBI Taxonomy" id="1398"/>
    <lineage>
        <taxon>Bacteria</taxon>
        <taxon>Bacillati</taxon>
        <taxon>Bacillota</taxon>
        <taxon>Bacilli</taxon>
        <taxon>Bacillales</taxon>
        <taxon>Bacillaceae</taxon>
        <taxon>Heyndrickxia</taxon>
    </lineage>
</organism>
<sequence>MSVFATFSGRALLKDDSIFVYYFLVEVYSCWTMVYMLL</sequence>
<dbReference type="EMBL" id="LQYI01000058">
    <property type="protein sequence ID" value="KYC68305.1"/>
    <property type="molecule type" value="Genomic_DNA"/>
</dbReference>
<gene>
    <name evidence="2" type="ORF">B4099_1793</name>
</gene>
<evidence type="ECO:0000313" key="2">
    <source>
        <dbReference type="EMBL" id="KYC68305.1"/>
    </source>
</evidence>
<feature type="transmembrane region" description="Helical" evidence="1">
    <location>
        <begin position="18"/>
        <end position="37"/>
    </location>
</feature>
<protein>
    <submittedName>
        <fullName evidence="2">Uncharacterized protein</fullName>
    </submittedName>
</protein>
<accession>A0A150KEP8</accession>
<evidence type="ECO:0000256" key="1">
    <source>
        <dbReference type="SAM" id="Phobius"/>
    </source>
</evidence>
<keyword evidence="1" id="KW-0812">Transmembrane</keyword>
<keyword evidence="1" id="KW-1133">Transmembrane helix</keyword>
<name>A0A150KEP8_HEYCO</name>
<reference evidence="2 3" key="1">
    <citation type="submission" date="2016-01" db="EMBL/GenBank/DDBJ databases">
        <title>Genome Sequences of Twelve Sporeforming Bacillus Species Isolated from Foods.</title>
        <authorList>
            <person name="Berendsen E.M."/>
            <person name="Wells-Bennik M.H."/>
            <person name="Krawcyk A.O."/>
            <person name="De Jong A."/>
            <person name="Holsappel S."/>
            <person name="Eijlander R.T."/>
            <person name="Kuipers O.P."/>
        </authorList>
    </citation>
    <scope>NUCLEOTIDE SEQUENCE [LARGE SCALE GENOMIC DNA]</scope>
    <source>
        <strain evidence="2 3">B4099</strain>
    </source>
</reference>
<proteinExistence type="predicted"/>
<comment type="caution">
    <text evidence="2">The sequence shown here is derived from an EMBL/GenBank/DDBJ whole genome shotgun (WGS) entry which is preliminary data.</text>
</comment>
<evidence type="ECO:0000313" key="3">
    <source>
        <dbReference type="Proteomes" id="UP000075304"/>
    </source>
</evidence>
<dbReference type="PATRIC" id="fig|1398.25.peg.3179"/>